<name>A0A9P7K8L6_9AGAR</name>
<dbReference type="GO" id="GO:0000224">
    <property type="term" value="F:peptide-N4-(N-acetyl-beta-glucosaminyl)asparagine amidase activity"/>
    <property type="evidence" value="ECO:0007669"/>
    <property type="project" value="TreeGrafter"/>
</dbReference>
<dbReference type="Gene3D" id="3.30.2080.10">
    <property type="entry name" value="GH92 mannosidase domain"/>
    <property type="match status" value="1"/>
</dbReference>
<accession>A0A9P7K8L6</accession>
<feature type="non-terminal residue" evidence="2">
    <location>
        <position position="182"/>
    </location>
</feature>
<dbReference type="PANTHER" id="PTHR12143">
    <property type="entry name" value="PEPTIDE N-GLYCANASE PNGASE -RELATED"/>
    <property type="match status" value="1"/>
</dbReference>
<keyword evidence="3" id="KW-1185">Reference proteome</keyword>
<sequence length="182" mass="19966">MITSTLADYKEVGWLPMGKNVVDGDYAAYKLAAALGKPDNTGFLETRNTDWSWAGTDNGWTEGAAYKTQARVREIAQNNYNNTPTGLSGVWSFLPNCCTVPIKAYNKDRGQMSLWYIFSAMGFYPVNPVSGEYVVGSAFVDKITIDLPPTPHQENSEKNRRLIVIAQGAPTKPYIESLTAGG</sequence>
<gene>
    <name evidence="2" type="ORF">DXG03_009765</name>
</gene>
<dbReference type="GO" id="GO:0006516">
    <property type="term" value="P:glycoprotein catabolic process"/>
    <property type="evidence" value="ECO:0007669"/>
    <property type="project" value="TreeGrafter"/>
</dbReference>
<evidence type="ECO:0000313" key="2">
    <source>
        <dbReference type="EMBL" id="KAG5640229.1"/>
    </source>
</evidence>
<organism evidence="2 3">
    <name type="scientific">Asterophora parasitica</name>
    <dbReference type="NCBI Taxonomy" id="117018"/>
    <lineage>
        <taxon>Eukaryota</taxon>
        <taxon>Fungi</taxon>
        <taxon>Dikarya</taxon>
        <taxon>Basidiomycota</taxon>
        <taxon>Agaricomycotina</taxon>
        <taxon>Agaricomycetes</taxon>
        <taxon>Agaricomycetidae</taxon>
        <taxon>Agaricales</taxon>
        <taxon>Tricholomatineae</taxon>
        <taxon>Lyophyllaceae</taxon>
        <taxon>Asterophora</taxon>
    </lineage>
</organism>
<dbReference type="GO" id="GO:0005829">
    <property type="term" value="C:cytosol"/>
    <property type="evidence" value="ECO:0007669"/>
    <property type="project" value="TreeGrafter"/>
</dbReference>
<dbReference type="InterPro" id="IPR012939">
    <property type="entry name" value="Glyco_hydro_92"/>
</dbReference>
<protein>
    <recommendedName>
        <fullName evidence="1">Glycosyl hydrolase family 92 domain-containing protein</fullName>
    </recommendedName>
</protein>
<evidence type="ECO:0000313" key="3">
    <source>
        <dbReference type="Proteomes" id="UP000775547"/>
    </source>
</evidence>
<dbReference type="EMBL" id="JABCKV010000987">
    <property type="protein sequence ID" value="KAG5640229.1"/>
    <property type="molecule type" value="Genomic_DNA"/>
</dbReference>
<reference evidence="2" key="2">
    <citation type="submission" date="2021-10" db="EMBL/GenBank/DDBJ databases">
        <title>Phylogenomics reveals ancestral predisposition of the termite-cultivated fungus Termitomyces towards a domesticated lifestyle.</title>
        <authorList>
            <person name="Auxier B."/>
            <person name="Grum-Grzhimaylo A."/>
            <person name="Cardenas M.E."/>
            <person name="Lodge J.D."/>
            <person name="Laessoe T."/>
            <person name="Pedersen O."/>
            <person name="Smith M.E."/>
            <person name="Kuyper T.W."/>
            <person name="Franco-Molano E.A."/>
            <person name="Baroni T.J."/>
            <person name="Aanen D.K."/>
        </authorList>
    </citation>
    <scope>NUCLEOTIDE SEQUENCE</scope>
    <source>
        <strain evidence="2">AP01</strain>
        <tissue evidence="2">Mycelium</tissue>
    </source>
</reference>
<dbReference type="GO" id="GO:0005634">
    <property type="term" value="C:nucleus"/>
    <property type="evidence" value="ECO:0007669"/>
    <property type="project" value="TreeGrafter"/>
</dbReference>
<dbReference type="AlphaFoldDB" id="A0A9P7K8L6"/>
<dbReference type="InterPro" id="IPR050883">
    <property type="entry name" value="PNGase"/>
</dbReference>
<dbReference type="Proteomes" id="UP000775547">
    <property type="component" value="Unassembled WGS sequence"/>
</dbReference>
<evidence type="ECO:0000259" key="1">
    <source>
        <dbReference type="Pfam" id="PF07971"/>
    </source>
</evidence>
<comment type="caution">
    <text evidence="2">The sequence shown here is derived from an EMBL/GenBank/DDBJ whole genome shotgun (WGS) entry which is preliminary data.</text>
</comment>
<dbReference type="OrthoDB" id="449263at2759"/>
<reference evidence="2" key="1">
    <citation type="submission" date="2020-07" db="EMBL/GenBank/DDBJ databases">
        <authorList>
            <person name="Nieuwenhuis M."/>
            <person name="Van De Peppel L.J.J."/>
        </authorList>
    </citation>
    <scope>NUCLEOTIDE SEQUENCE</scope>
    <source>
        <strain evidence="2">AP01</strain>
        <tissue evidence="2">Mycelium</tissue>
    </source>
</reference>
<dbReference type="Pfam" id="PF07971">
    <property type="entry name" value="Glyco_hydro_92"/>
    <property type="match status" value="1"/>
</dbReference>
<dbReference type="PANTHER" id="PTHR12143:SF43">
    <property type="entry name" value="PUTATIVE-RELATED"/>
    <property type="match status" value="1"/>
</dbReference>
<feature type="domain" description="Glycosyl hydrolase family 92" evidence="1">
    <location>
        <begin position="106"/>
        <end position="182"/>
    </location>
</feature>
<proteinExistence type="predicted"/>